<reference evidence="1" key="1">
    <citation type="submission" date="2019-12" db="EMBL/GenBank/DDBJ databases">
        <title>Genome sequencing and annotation of Brassica cretica.</title>
        <authorList>
            <person name="Studholme D.J."/>
            <person name="Sarris P.F."/>
        </authorList>
    </citation>
    <scope>NUCLEOTIDE SEQUENCE</scope>
    <source>
        <strain evidence="1">PFS-001/15</strain>
        <tissue evidence="1">Leaf</tissue>
    </source>
</reference>
<dbReference type="Proteomes" id="UP000712281">
    <property type="component" value="Unassembled WGS sequence"/>
</dbReference>
<dbReference type="PROSITE" id="PS51257">
    <property type="entry name" value="PROKAR_LIPOPROTEIN"/>
    <property type="match status" value="1"/>
</dbReference>
<evidence type="ECO:0000313" key="1">
    <source>
        <dbReference type="EMBL" id="KAF2607707.1"/>
    </source>
</evidence>
<name>A0A8S9LNQ8_BRACR</name>
<sequence length="104" mass="11493">MLAEEKPSLRTHPLSLIVASCRSSVQHGNSIVASFRAAEYKIPTEIRAQKGLKVKNPQVPENYLRVQRLRVLSKTSGSRSHGFPRNNLRVLNPPVPQAILGSKA</sequence>
<dbReference type="EMBL" id="QGKW02000276">
    <property type="protein sequence ID" value="KAF2607707.1"/>
    <property type="molecule type" value="Genomic_DNA"/>
</dbReference>
<gene>
    <name evidence="1" type="ORF">F2Q68_00043116</name>
</gene>
<organism evidence="1 2">
    <name type="scientific">Brassica cretica</name>
    <name type="common">Mustard</name>
    <dbReference type="NCBI Taxonomy" id="69181"/>
    <lineage>
        <taxon>Eukaryota</taxon>
        <taxon>Viridiplantae</taxon>
        <taxon>Streptophyta</taxon>
        <taxon>Embryophyta</taxon>
        <taxon>Tracheophyta</taxon>
        <taxon>Spermatophyta</taxon>
        <taxon>Magnoliopsida</taxon>
        <taxon>eudicotyledons</taxon>
        <taxon>Gunneridae</taxon>
        <taxon>Pentapetalae</taxon>
        <taxon>rosids</taxon>
        <taxon>malvids</taxon>
        <taxon>Brassicales</taxon>
        <taxon>Brassicaceae</taxon>
        <taxon>Brassiceae</taxon>
        <taxon>Brassica</taxon>
    </lineage>
</organism>
<dbReference type="AlphaFoldDB" id="A0A8S9LNQ8"/>
<protein>
    <submittedName>
        <fullName evidence="1">Uncharacterized protein</fullName>
    </submittedName>
</protein>
<accession>A0A8S9LNQ8</accession>
<proteinExistence type="predicted"/>
<comment type="caution">
    <text evidence="1">The sequence shown here is derived from an EMBL/GenBank/DDBJ whole genome shotgun (WGS) entry which is preliminary data.</text>
</comment>
<evidence type="ECO:0000313" key="2">
    <source>
        <dbReference type="Proteomes" id="UP000712281"/>
    </source>
</evidence>